<protein>
    <recommendedName>
        <fullName evidence="3">J domain-containing protein</fullName>
    </recommendedName>
</protein>
<dbReference type="Gene3D" id="1.10.287.110">
    <property type="entry name" value="DnaJ domain"/>
    <property type="match status" value="1"/>
</dbReference>
<feature type="region of interest" description="Disordered" evidence="1">
    <location>
        <begin position="1"/>
        <end position="20"/>
    </location>
</feature>
<dbReference type="GO" id="GO:0005634">
    <property type="term" value="C:nucleus"/>
    <property type="evidence" value="ECO:0007669"/>
    <property type="project" value="TreeGrafter"/>
</dbReference>
<reference evidence="4" key="1">
    <citation type="journal article" date="2023" name="Plant J.">
        <title>The genome of the king protea, Protea cynaroides.</title>
        <authorList>
            <person name="Chang J."/>
            <person name="Duong T.A."/>
            <person name="Schoeman C."/>
            <person name="Ma X."/>
            <person name="Roodt D."/>
            <person name="Barker N."/>
            <person name="Li Z."/>
            <person name="Van de Peer Y."/>
            <person name="Mizrachi E."/>
        </authorList>
    </citation>
    <scope>NUCLEOTIDE SEQUENCE</scope>
    <source>
        <tissue evidence="4">Young leaves</tissue>
    </source>
</reference>
<dbReference type="OrthoDB" id="10250354at2759"/>
<dbReference type="GO" id="GO:0044183">
    <property type="term" value="F:protein folding chaperone"/>
    <property type="evidence" value="ECO:0007669"/>
    <property type="project" value="TreeGrafter"/>
</dbReference>
<keyword evidence="2" id="KW-1133">Transmembrane helix</keyword>
<dbReference type="AlphaFoldDB" id="A0A9Q0QRU7"/>
<comment type="caution">
    <text evidence="4">The sequence shown here is derived from an EMBL/GenBank/DDBJ whole genome shotgun (WGS) entry which is preliminary data.</text>
</comment>
<evidence type="ECO:0000313" key="5">
    <source>
        <dbReference type="Proteomes" id="UP001141806"/>
    </source>
</evidence>
<feature type="domain" description="J" evidence="3">
    <location>
        <begin position="5"/>
        <end position="66"/>
    </location>
</feature>
<dbReference type="InterPro" id="IPR036869">
    <property type="entry name" value="J_dom_sf"/>
</dbReference>
<dbReference type="PANTHER" id="PTHR43948:SF14">
    <property type="entry name" value="PROTEIN DNAJ, PUTATIVE-RELATED"/>
    <property type="match status" value="1"/>
</dbReference>
<evidence type="ECO:0000256" key="2">
    <source>
        <dbReference type="SAM" id="Phobius"/>
    </source>
</evidence>
<dbReference type="SUPFAM" id="SSF46565">
    <property type="entry name" value="Chaperone J-domain"/>
    <property type="match status" value="1"/>
</dbReference>
<evidence type="ECO:0000259" key="3">
    <source>
        <dbReference type="PROSITE" id="PS50076"/>
    </source>
</evidence>
<accession>A0A9Q0QRU7</accession>
<keyword evidence="2" id="KW-0812">Transmembrane</keyword>
<name>A0A9Q0QRU7_9MAGN</name>
<evidence type="ECO:0000313" key="4">
    <source>
        <dbReference type="EMBL" id="KAJ4969538.1"/>
    </source>
</evidence>
<keyword evidence="2" id="KW-0472">Membrane</keyword>
<keyword evidence="5" id="KW-1185">Reference proteome</keyword>
<dbReference type="Proteomes" id="UP001141806">
    <property type="component" value="Unassembled WGS sequence"/>
</dbReference>
<dbReference type="Pfam" id="PF00226">
    <property type="entry name" value="DnaJ"/>
    <property type="match status" value="1"/>
</dbReference>
<organism evidence="4 5">
    <name type="scientific">Protea cynaroides</name>
    <dbReference type="NCBI Taxonomy" id="273540"/>
    <lineage>
        <taxon>Eukaryota</taxon>
        <taxon>Viridiplantae</taxon>
        <taxon>Streptophyta</taxon>
        <taxon>Embryophyta</taxon>
        <taxon>Tracheophyta</taxon>
        <taxon>Spermatophyta</taxon>
        <taxon>Magnoliopsida</taxon>
        <taxon>Proteales</taxon>
        <taxon>Proteaceae</taxon>
        <taxon>Protea</taxon>
    </lineage>
</organism>
<feature type="transmembrane region" description="Helical" evidence="2">
    <location>
        <begin position="94"/>
        <end position="116"/>
    </location>
</feature>
<dbReference type="CDD" id="cd06257">
    <property type="entry name" value="DnaJ"/>
    <property type="match status" value="1"/>
</dbReference>
<gene>
    <name evidence="4" type="ORF">NE237_016239</name>
</gene>
<dbReference type="GO" id="GO:0051082">
    <property type="term" value="F:unfolded protein binding"/>
    <property type="evidence" value="ECO:0007669"/>
    <property type="project" value="TreeGrafter"/>
</dbReference>
<dbReference type="PANTHER" id="PTHR43948">
    <property type="entry name" value="DNAJ HOMOLOG SUBFAMILY B"/>
    <property type="match status" value="1"/>
</dbReference>
<dbReference type="EMBL" id="JAMYWD010000006">
    <property type="protein sequence ID" value="KAJ4969538.1"/>
    <property type="molecule type" value="Genomic_DNA"/>
</dbReference>
<dbReference type="GO" id="GO:0005737">
    <property type="term" value="C:cytoplasm"/>
    <property type="evidence" value="ECO:0007669"/>
    <property type="project" value="TreeGrafter"/>
</dbReference>
<dbReference type="InterPro" id="IPR001623">
    <property type="entry name" value="DnaJ_domain"/>
</dbReference>
<dbReference type="SMART" id="SM00271">
    <property type="entry name" value="DnaJ"/>
    <property type="match status" value="1"/>
</dbReference>
<dbReference type="GO" id="GO:0051087">
    <property type="term" value="F:protein-folding chaperone binding"/>
    <property type="evidence" value="ECO:0007669"/>
    <property type="project" value="TreeGrafter"/>
</dbReference>
<dbReference type="PROSITE" id="PS50076">
    <property type="entry name" value="DNAJ_2"/>
    <property type="match status" value="1"/>
</dbReference>
<proteinExistence type="predicted"/>
<evidence type="ECO:0000256" key="1">
    <source>
        <dbReference type="SAM" id="MobiDB-lite"/>
    </source>
</evidence>
<sequence>MQGDEAREVLGFPPNSRPTPLQVKAAYKRKAWETHPDRFPAHEKSHAESKFKLISEAYSFLQNGSLQDGSASGTCARVVRTGAPRVHGARSNNALVKAPFIFLILGTVTLGGLNAARAYQRQKESYPSHNPFLP</sequence>